<feature type="domain" description="TPPC8 first Ig-like" evidence="4">
    <location>
        <begin position="605"/>
        <end position="760"/>
    </location>
</feature>
<dbReference type="Pfam" id="PF24542">
    <property type="entry name" value="Ig_TPPC8_C"/>
    <property type="match status" value="1"/>
</dbReference>
<dbReference type="Proteomes" id="UP001237642">
    <property type="component" value="Unassembled WGS sequence"/>
</dbReference>
<comment type="caution">
    <text evidence="5">The sequence shown here is derived from an EMBL/GenBank/DDBJ whole genome shotgun (WGS) entry which is preliminary data.</text>
</comment>
<dbReference type="InterPro" id="IPR024420">
    <property type="entry name" value="TRAPP_III_complex_Trs85"/>
</dbReference>
<evidence type="ECO:0000259" key="2">
    <source>
        <dbReference type="Pfam" id="PF24542"/>
    </source>
</evidence>
<feature type="domain" description="TPPC8 C-terminal Ig-like" evidence="2">
    <location>
        <begin position="1124"/>
        <end position="1253"/>
    </location>
</feature>
<evidence type="ECO:0000256" key="1">
    <source>
        <dbReference type="SAM" id="MobiDB-lite"/>
    </source>
</evidence>
<evidence type="ECO:0000313" key="5">
    <source>
        <dbReference type="EMBL" id="KAK1389726.1"/>
    </source>
</evidence>
<dbReference type="EMBL" id="JAUIZM010000004">
    <property type="protein sequence ID" value="KAK1389726.1"/>
    <property type="molecule type" value="Genomic_DNA"/>
</dbReference>
<dbReference type="GO" id="GO:1990072">
    <property type="term" value="C:TRAPPIII protein complex"/>
    <property type="evidence" value="ECO:0007669"/>
    <property type="project" value="TreeGrafter"/>
</dbReference>
<reference evidence="5" key="1">
    <citation type="submission" date="2023-02" db="EMBL/GenBank/DDBJ databases">
        <title>Genome of toxic invasive species Heracleum sosnowskyi carries increased number of genes despite the absence of recent whole-genome duplications.</title>
        <authorList>
            <person name="Schelkunov M."/>
            <person name="Shtratnikova V."/>
            <person name="Makarenko M."/>
            <person name="Klepikova A."/>
            <person name="Omelchenko D."/>
            <person name="Novikova G."/>
            <person name="Obukhova E."/>
            <person name="Bogdanov V."/>
            <person name="Penin A."/>
            <person name="Logacheva M."/>
        </authorList>
    </citation>
    <scope>NUCLEOTIDE SEQUENCE</scope>
    <source>
        <strain evidence="5">Hsosn_3</strain>
        <tissue evidence="5">Leaf</tissue>
    </source>
</reference>
<reference evidence="5" key="2">
    <citation type="submission" date="2023-05" db="EMBL/GenBank/DDBJ databases">
        <authorList>
            <person name="Schelkunov M.I."/>
        </authorList>
    </citation>
    <scope>NUCLEOTIDE SEQUENCE</scope>
    <source>
        <strain evidence="5">Hsosn_3</strain>
        <tissue evidence="5">Leaf</tissue>
    </source>
</reference>
<proteinExistence type="predicted"/>
<dbReference type="InterPro" id="IPR057651">
    <property type="entry name" value="Ig_TPPC8_C"/>
</dbReference>
<evidence type="ECO:0000259" key="4">
    <source>
        <dbReference type="Pfam" id="PF24545"/>
    </source>
</evidence>
<evidence type="ECO:0000313" key="6">
    <source>
        <dbReference type="Proteomes" id="UP001237642"/>
    </source>
</evidence>
<dbReference type="Pfam" id="PF24545">
    <property type="entry name" value="Ig_TPPC8_1st"/>
    <property type="match status" value="1"/>
</dbReference>
<dbReference type="PANTHER" id="PTHR12975">
    <property type="entry name" value="TRANSPORT PROTEIN TRAPP"/>
    <property type="match status" value="1"/>
</dbReference>
<gene>
    <name evidence="5" type="ORF">POM88_017904</name>
</gene>
<dbReference type="Pfam" id="PF24544">
    <property type="entry name" value="Ig_TPPC8_2nd"/>
    <property type="match status" value="1"/>
</dbReference>
<name>A0AAD8IRR9_9APIA</name>
<feature type="domain" description="TPPC8 second Ig-like" evidence="3">
    <location>
        <begin position="812"/>
        <end position="930"/>
    </location>
</feature>
<sequence>MDPANSPLGRMLLDEITPVLMILTTPLVEEICQKNGLTFIEMLSPFCSFNNIDVPVRTASDQPYRLRKFKLRIVYASDVRQPDMEVARKRLKQVITSAGEEEQPDLFSDPPSIESVLNTSKPECMPTWFQYFNKELVRTVSFSDHEAFDHPVACLLVVSSRDEEPLNKFVDMYNTNQLPPMFTDGSMDPKILKHFLLLHDNQDGPSEKATKVLTGMRSTFGLHDCRLLCINSSKDGLVTHQENLWAPYKSDASSSQHLGGFLSIDDLDEVRNAMQDLSSNFIIPQMEQRIRVLNQQVSATRKGFRNQLKNLWWRKGKDDAPDSSSGSMYTFNSIESQIRVLGDFAFMLRDYELALSNYRLLSTDYKLDKAWKQYAGVQEMMGLTYFMLDQSRKDAEYCMENAFHTYLRIGSSGMRNATRCGLWWAEMLKTRDQCKEAATVYFRISGEEPLHSAVMLEQASYCYLLADPPMLRKYGFHLILSGDLYKKCDQIKHAIRTYRGALSVFKGTKWSHIRDHVHFHIGKWYAFLDTFDVAIKNMLEILACGHQSKATQELFLRDFFQTVQKTGKTFEVLKLQLPVIDIPSLNVVFEDRRTYASPAAVSVKESLWQSLEEDMLPSLTGVRSSWLHIQSSLLPAKAKDSNVCVAGEAIAVDIGFRNPLQISLSISSISLVCKHSSNSEEGEMDAKGSTSEIHKDEDHKISVTSEELNSDTTLFTATEVDVSLGGGETIMVQLKVTPKVEGALKIVGVRWKLSGSVVGFHKFQSDMLNKKTAKGRRKIRQSPLDNLSFLVIKSLPKLESFVHHLPKTVSAGDLQRLTLELRNPSEIPVKNMKMKISHPRFLSVGSPEILSMEFPTCLEKKASCAKCDKDVKSKASGKLFRFPENTEIHCENPLLWPLWLWAATPGKFSFHMSIYYEMGDISSIIRYRTLRIQHTLEVLPSLDISFQISPCPSKLQEYLVRMSIVNQTRLESFKLHQLSAVGKEWEISLLQPIDTLFPSEVLTAGQALSCFFKLKNKKSETAENEVSSLTTLKGPTLRLSNGSSEPLFDTCCSPFSEFHHHEKVYQKAYHQEQQTVDFMLISRPQRSNNNPGQPQPNSFDIAAHYACHCRTASASPVCWFMDGPRIIHHNFSSSLCEIKLKITIYNSSDVSVSVRISTFDSVPPGSSSTSSSVLPANEVGWHDISLTNELKVTTSIAGSGSGIHRSTSPECVPPYIWSGASSTCVELEPKSTTEVPLLICVFSPGIHDLSNYALHWNMQSSANYKDAEDGERFFSGTCEGHPYYLTVSQHE</sequence>
<evidence type="ECO:0000259" key="3">
    <source>
        <dbReference type="Pfam" id="PF24544"/>
    </source>
</evidence>
<dbReference type="Pfam" id="PF12739">
    <property type="entry name" value="TRAPPC-Trs85"/>
    <property type="match status" value="1"/>
</dbReference>
<dbReference type="InterPro" id="IPR058541">
    <property type="entry name" value="Ig_TPPC8_1st"/>
</dbReference>
<dbReference type="InterPro" id="IPR058538">
    <property type="entry name" value="Ig_TPPC8_2nd"/>
</dbReference>
<accession>A0AAD8IRR9</accession>
<dbReference type="PANTHER" id="PTHR12975:SF6">
    <property type="entry name" value="TRAFFICKING PROTEIN PARTICLE COMPLEX SUBUNIT 8"/>
    <property type="match status" value="1"/>
</dbReference>
<organism evidence="5 6">
    <name type="scientific">Heracleum sosnowskyi</name>
    <dbReference type="NCBI Taxonomy" id="360622"/>
    <lineage>
        <taxon>Eukaryota</taxon>
        <taxon>Viridiplantae</taxon>
        <taxon>Streptophyta</taxon>
        <taxon>Embryophyta</taxon>
        <taxon>Tracheophyta</taxon>
        <taxon>Spermatophyta</taxon>
        <taxon>Magnoliopsida</taxon>
        <taxon>eudicotyledons</taxon>
        <taxon>Gunneridae</taxon>
        <taxon>Pentapetalae</taxon>
        <taxon>asterids</taxon>
        <taxon>campanulids</taxon>
        <taxon>Apiales</taxon>
        <taxon>Apiaceae</taxon>
        <taxon>Apioideae</taxon>
        <taxon>apioid superclade</taxon>
        <taxon>Tordylieae</taxon>
        <taxon>Tordyliinae</taxon>
        <taxon>Heracleum</taxon>
    </lineage>
</organism>
<protein>
    <submittedName>
        <fullName evidence="5">Trafficking protein particle complex subunit 8</fullName>
    </submittedName>
</protein>
<keyword evidence="6" id="KW-1185">Reference proteome</keyword>
<feature type="region of interest" description="Disordered" evidence="1">
    <location>
        <begin position="679"/>
        <end position="699"/>
    </location>
</feature>